<dbReference type="EMBL" id="JAGFNS010000030">
    <property type="protein sequence ID" value="MBO3742662.1"/>
    <property type="molecule type" value="Genomic_DNA"/>
</dbReference>
<dbReference type="RefSeq" id="WP_208471858.1">
    <property type="nucleotide sequence ID" value="NZ_JAGFNS010000030.1"/>
</dbReference>
<accession>A0ABS3UVU3</accession>
<reference evidence="1 2" key="1">
    <citation type="submission" date="2021-03" db="EMBL/GenBank/DDBJ databases">
        <title>Actinoplanes flavus sp. nov., a novel actinomycete isolated from Coconut Palm rhizosphere soil.</title>
        <authorList>
            <person name="Luo X."/>
        </authorList>
    </citation>
    <scope>NUCLEOTIDE SEQUENCE [LARGE SCALE GENOMIC DNA]</scope>
    <source>
        <strain evidence="1 2">NEAU-H7</strain>
    </source>
</reference>
<protein>
    <submittedName>
        <fullName evidence="1">Uncharacterized protein</fullName>
    </submittedName>
</protein>
<dbReference type="InterPro" id="IPR039261">
    <property type="entry name" value="FNR_nucleotide-bd"/>
</dbReference>
<keyword evidence="2" id="KW-1185">Reference proteome</keyword>
<dbReference type="Gene3D" id="3.40.50.80">
    <property type="entry name" value="Nucleotide-binding domain of ferredoxin-NADP reductase (FNR) module"/>
    <property type="match status" value="1"/>
</dbReference>
<evidence type="ECO:0000313" key="1">
    <source>
        <dbReference type="EMBL" id="MBO3742662.1"/>
    </source>
</evidence>
<proteinExistence type="predicted"/>
<comment type="caution">
    <text evidence="1">The sequence shown here is derived from an EMBL/GenBank/DDBJ whole genome shotgun (WGS) entry which is preliminary data.</text>
</comment>
<name>A0ABS3UVU3_9ACTN</name>
<dbReference type="Proteomes" id="UP000679690">
    <property type="component" value="Unassembled WGS sequence"/>
</dbReference>
<organism evidence="1 2">
    <name type="scientific">Actinoplanes flavus</name>
    <dbReference type="NCBI Taxonomy" id="2820290"/>
    <lineage>
        <taxon>Bacteria</taxon>
        <taxon>Bacillati</taxon>
        <taxon>Actinomycetota</taxon>
        <taxon>Actinomycetes</taxon>
        <taxon>Micromonosporales</taxon>
        <taxon>Micromonosporaceae</taxon>
        <taxon>Actinoplanes</taxon>
    </lineage>
</organism>
<sequence>MSEGGGNPALDGIGDRVALGGPGGRFAADLDAPRWWIAGDESALPAIGSLLDARPASASAH</sequence>
<gene>
    <name evidence="1" type="ORF">J5X75_34640</name>
</gene>
<evidence type="ECO:0000313" key="2">
    <source>
        <dbReference type="Proteomes" id="UP000679690"/>
    </source>
</evidence>